<dbReference type="AlphaFoldDB" id="A0A841DKX5"/>
<gene>
    <name evidence="1" type="ORF">HDA44_002523</name>
</gene>
<comment type="caution">
    <text evidence="1">The sequence shown here is derived from an EMBL/GenBank/DDBJ whole genome shotgun (WGS) entry which is preliminary data.</text>
</comment>
<organism evidence="1 2">
    <name type="scientific">Kribbella solani</name>
    <dbReference type="NCBI Taxonomy" id="236067"/>
    <lineage>
        <taxon>Bacteria</taxon>
        <taxon>Bacillati</taxon>
        <taxon>Actinomycetota</taxon>
        <taxon>Actinomycetes</taxon>
        <taxon>Propionibacteriales</taxon>
        <taxon>Kribbellaceae</taxon>
        <taxon>Kribbella</taxon>
    </lineage>
</organism>
<reference evidence="1 2" key="1">
    <citation type="submission" date="2020-08" db="EMBL/GenBank/DDBJ databases">
        <title>Sequencing the genomes of 1000 actinobacteria strains.</title>
        <authorList>
            <person name="Klenk H.-P."/>
        </authorList>
    </citation>
    <scope>NUCLEOTIDE SEQUENCE [LARGE SCALE GENOMIC DNA]</scope>
    <source>
        <strain evidence="1 2">DSM 17294</strain>
    </source>
</reference>
<protein>
    <submittedName>
        <fullName evidence="1">Uncharacterized protein</fullName>
    </submittedName>
</protein>
<dbReference type="EMBL" id="JACHNF010000001">
    <property type="protein sequence ID" value="MBB5979182.1"/>
    <property type="molecule type" value="Genomic_DNA"/>
</dbReference>
<proteinExistence type="predicted"/>
<dbReference type="Proteomes" id="UP000558997">
    <property type="component" value="Unassembled WGS sequence"/>
</dbReference>
<evidence type="ECO:0000313" key="1">
    <source>
        <dbReference type="EMBL" id="MBB5979182.1"/>
    </source>
</evidence>
<name>A0A841DKX5_9ACTN</name>
<accession>A0A841DKX5</accession>
<sequence length="46" mass="5437">MLDVLSRLPTWWRQAKLPGWWPMCDGVGRLLMWWRQAELLVVVGDA</sequence>
<evidence type="ECO:0000313" key="2">
    <source>
        <dbReference type="Proteomes" id="UP000558997"/>
    </source>
</evidence>
<keyword evidence="2" id="KW-1185">Reference proteome</keyword>